<sequence>MLSWAVSLCLFDMLIFSRSPAIRRSLTSAQACVCARVCITSLCHFCLAVCFASLIQMRCVCRRQAGCCTFLLRCW</sequence>
<name>A0A0E9XLW9_ANGAN</name>
<keyword evidence="1" id="KW-0732">Signal</keyword>
<feature type="signal peptide" evidence="1">
    <location>
        <begin position="1"/>
        <end position="17"/>
    </location>
</feature>
<organism evidence="2">
    <name type="scientific">Anguilla anguilla</name>
    <name type="common">European freshwater eel</name>
    <name type="synonym">Muraena anguilla</name>
    <dbReference type="NCBI Taxonomy" id="7936"/>
    <lineage>
        <taxon>Eukaryota</taxon>
        <taxon>Metazoa</taxon>
        <taxon>Chordata</taxon>
        <taxon>Craniata</taxon>
        <taxon>Vertebrata</taxon>
        <taxon>Euteleostomi</taxon>
        <taxon>Actinopterygii</taxon>
        <taxon>Neopterygii</taxon>
        <taxon>Teleostei</taxon>
        <taxon>Anguilliformes</taxon>
        <taxon>Anguillidae</taxon>
        <taxon>Anguilla</taxon>
    </lineage>
</organism>
<dbReference type="EMBL" id="GBXM01005166">
    <property type="protein sequence ID" value="JAI03412.1"/>
    <property type="molecule type" value="Transcribed_RNA"/>
</dbReference>
<feature type="chain" id="PRO_5002435243" description="Secreted protein" evidence="1">
    <location>
        <begin position="18"/>
        <end position="75"/>
    </location>
</feature>
<accession>A0A0E9XLW9</accession>
<reference evidence="2" key="1">
    <citation type="submission" date="2014-11" db="EMBL/GenBank/DDBJ databases">
        <authorList>
            <person name="Amaro Gonzalez C."/>
        </authorList>
    </citation>
    <scope>NUCLEOTIDE SEQUENCE</scope>
</reference>
<evidence type="ECO:0008006" key="3">
    <source>
        <dbReference type="Google" id="ProtNLM"/>
    </source>
</evidence>
<dbReference type="AlphaFoldDB" id="A0A0E9XLW9"/>
<reference evidence="2" key="2">
    <citation type="journal article" date="2015" name="Fish Shellfish Immunol.">
        <title>Early steps in the European eel (Anguilla anguilla)-Vibrio vulnificus interaction in the gills: Role of the RtxA13 toxin.</title>
        <authorList>
            <person name="Callol A."/>
            <person name="Pajuelo D."/>
            <person name="Ebbesson L."/>
            <person name="Teles M."/>
            <person name="MacKenzie S."/>
            <person name="Amaro C."/>
        </authorList>
    </citation>
    <scope>NUCLEOTIDE SEQUENCE</scope>
</reference>
<protein>
    <recommendedName>
        <fullName evidence="3">Secreted protein</fullName>
    </recommendedName>
</protein>
<proteinExistence type="predicted"/>
<evidence type="ECO:0000256" key="1">
    <source>
        <dbReference type="SAM" id="SignalP"/>
    </source>
</evidence>
<evidence type="ECO:0000313" key="2">
    <source>
        <dbReference type="EMBL" id="JAI03412.1"/>
    </source>
</evidence>